<evidence type="ECO:0000313" key="2">
    <source>
        <dbReference type="EMBL" id="MDI1491812.1"/>
    </source>
</evidence>
<sequence>MAPFRYLDFYNTTTSTYGGLTHGFVPSPNGRGTADILQSCLVTVLLCSWSVLFLNVPARKDGRWARVRTQGWWMLFTLFFPEMITGIAAEQWRSADQSVQDFKDIAAEWEIGDTSDPSQKEVPSMQDNIQRYRTTPWTMRHAFFADMGGILLQFPDCPPFPVDGQQLAFLIGRGYLEYPTIESSDIWDRNKADTAARAVTLIQIAWFIVQAIGRGIQHLKLSTFELSTIAFIFCTFNSFFFFRHKPRDVETAITLQSEVTIAHIEQENGVQPCASYTQTPLDFVKSSNQVSLIAPFWFAIRICFDWSKAPERPIKCFGNSRTTPPRGIYTSDIIYGVIFCLGYFGIHLIGWHFHFPTRIEQFFWRICTLLLLGLMLLYMVLVAFGMMFARHLARLVFGNHQATTLLEVAGLLPRTKAVMLHLPVIAIYCIARGYIVLEGFVSLRALPPSVYASISWFDYVPHI</sequence>
<organism evidence="2 3">
    <name type="scientific">Ramalina farinacea</name>
    <dbReference type="NCBI Taxonomy" id="258253"/>
    <lineage>
        <taxon>Eukaryota</taxon>
        <taxon>Fungi</taxon>
        <taxon>Dikarya</taxon>
        <taxon>Ascomycota</taxon>
        <taxon>Pezizomycotina</taxon>
        <taxon>Lecanoromycetes</taxon>
        <taxon>OSLEUM clade</taxon>
        <taxon>Lecanoromycetidae</taxon>
        <taxon>Lecanorales</taxon>
        <taxon>Lecanorineae</taxon>
        <taxon>Ramalinaceae</taxon>
        <taxon>Ramalina</taxon>
    </lineage>
</organism>
<protein>
    <submittedName>
        <fullName evidence="2">Uncharacterized protein</fullName>
    </submittedName>
</protein>
<evidence type="ECO:0000256" key="1">
    <source>
        <dbReference type="SAM" id="Phobius"/>
    </source>
</evidence>
<dbReference type="EMBL" id="JAPUFD010000015">
    <property type="protein sequence ID" value="MDI1491812.1"/>
    <property type="molecule type" value="Genomic_DNA"/>
</dbReference>
<keyword evidence="1" id="KW-0472">Membrane</keyword>
<evidence type="ECO:0000313" key="3">
    <source>
        <dbReference type="Proteomes" id="UP001161017"/>
    </source>
</evidence>
<proteinExistence type="predicted"/>
<gene>
    <name evidence="2" type="ORF">OHK93_003023</name>
</gene>
<accession>A0AA43QTB0</accession>
<dbReference type="PANTHER" id="PTHR35043">
    <property type="entry name" value="TRANSCRIPTION FACTOR DOMAIN-CONTAINING PROTEIN"/>
    <property type="match status" value="1"/>
</dbReference>
<dbReference type="PANTHER" id="PTHR35043:SF8">
    <property type="entry name" value="DUF4220 DOMAIN-CONTAINING PROTEIN"/>
    <property type="match status" value="1"/>
</dbReference>
<feature type="transmembrane region" description="Helical" evidence="1">
    <location>
        <begin position="362"/>
        <end position="389"/>
    </location>
</feature>
<feature type="transmembrane region" description="Helical" evidence="1">
    <location>
        <begin position="418"/>
        <end position="437"/>
    </location>
</feature>
<keyword evidence="1" id="KW-0812">Transmembrane</keyword>
<keyword evidence="1" id="KW-1133">Transmembrane helix</keyword>
<reference evidence="2" key="1">
    <citation type="journal article" date="2023" name="Genome Biol. Evol.">
        <title>First Whole Genome Sequence and Flow Cytometry Genome Size Data for the Lichen-Forming Fungus Ramalina farinacea (Ascomycota).</title>
        <authorList>
            <person name="Llewellyn T."/>
            <person name="Mian S."/>
            <person name="Hill R."/>
            <person name="Leitch I.J."/>
            <person name="Gaya E."/>
        </authorList>
    </citation>
    <scope>NUCLEOTIDE SEQUENCE</scope>
    <source>
        <strain evidence="2">LIQ254RAFAR</strain>
    </source>
</reference>
<name>A0AA43QTB0_9LECA</name>
<dbReference type="AlphaFoldDB" id="A0AA43QTB0"/>
<feature type="transmembrane region" description="Helical" evidence="1">
    <location>
        <begin position="36"/>
        <end position="58"/>
    </location>
</feature>
<feature type="transmembrane region" description="Helical" evidence="1">
    <location>
        <begin position="333"/>
        <end position="350"/>
    </location>
</feature>
<dbReference type="Proteomes" id="UP001161017">
    <property type="component" value="Unassembled WGS sequence"/>
</dbReference>
<comment type="caution">
    <text evidence="2">The sequence shown here is derived from an EMBL/GenBank/DDBJ whole genome shotgun (WGS) entry which is preliminary data.</text>
</comment>
<feature type="transmembrane region" description="Helical" evidence="1">
    <location>
        <begin position="224"/>
        <end position="242"/>
    </location>
</feature>
<keyword evidence="3" id="KW-1185">Reference proteome</keyword>